<keyword evidence="7" id="KW-0560">Oxidoreductase</keyword>
<evidence type="ECO:0000259" key="8">
    <source>
        <dbReference type="Pfam" id="PF01243"/>
    </source>
</evidence>
<comment type="cofactor">
    <cofactor evidence="1">
        <name>FMN</name>
        <dbReference type="ChEBI" id="CHEBI:58210"/>
    </cofactor>
</comment>
<dbReference type="SUPFAM" id="SSF50475">
    <property type="entry name" value="FMN-binding split barrel"/>
    <property type="match status" value="1"/>
</dbReference>
<gene>
    <name evidence="10" type="ORF">LTR69_005809</name>
</gene>
<keyword evidence="6" id="KW-0288">FMN</keyword>
<proteinExistence type="predicted"/>
<comment type="pathway">
    <text evidence="3">Cofactor metabolism; pyridoxal 5'-phosphate salvage; pyridoxal 5'-phosphate from pyridoxine 5'-phosphate: step 1/1.</text>
</comment>
<dbReference type="PIRSF" id="PIRSF000190">
    <property type="entry name" value="Pyd_amn-ph_oxd"/>
    <property type="match status" value="1"/>
</dbReference>
<reference evidence="10 11" key="1">
    <citation type="submission" date="2023-08" db="EMBL/GenBank/DDBJ databases">
        <title>Black Yeasts Isolated from many extreme environments.</title>
        <authorList>
            <person name="Coleine C."/>
            <person name="Stajich J.E."/>
            <person name="Selbmann L."/>
        </authorList>
    </citation>
    <scope>NUCLEOTIDE SEQUENCE [LARGE SCALE GENOMIC DNA]</scope>
    <source>
        <strain evidence="10 11">CCFEE 6328</strain>
    </source>
</reference>
<name>A0ABR0JBU3_9EURO</name>
<dbReference type="InterPro" id="IPR019576">
    <property type="entry name" value="Pyridoxamine_oxidase_dimer_C"/>
</dbReference>
<sequence length="223" mass="24956">MADSSAPMRTRLRHLPVLKGPLADAAFDSLPDIPYQAFEVWISAAIAAGVPEPHAMTVSTVDENGWPDARVLILKNVDERGWHFAVKAGSPKGQQITANPHVALTFYWPQMGRQVRIRGLAVTLPAEECATDFLDRPMASRVSAMASKQSRVLTHPTELQASLEKADSDLHSNPQYVSPEWRVYAVTPDTVEFWQGASDRLHGRLRFARTTEEGFWRRESLWP</sequence>
<dbReference type="NCBIfam" id="NF004231">
    <property type="entry name" value="PRK05679.1"/>
    <property type="match status" value="1"/>
</dbReference>
<comment type="caution">
    <text evidence="10">The sequence shown here is derived from an EMBL/GenBank/DDBJ whole genome shotgun (WGS) entry which is preliminary data.</text>
</comment>
<organism evidence="10 11">
    <name type="scientific">Exophiala sideris</name>
    <dbReference type="NCBI Taxonomy" id="1016849"/>
    <lineage>
        <taxon>Eukaryota</taxon>
        <taxon>Fungi</taxon>
        <taxon>Dikarya</taxon>
        <taxon>Ascomycota</taxon>
        <taxon>Pezizomycotina</taxon>
        <taxon>Eurotiomycetes</taxon>
        <taxon>Chaetothyriomycetidae</taxon>
        <taxon>Chaetothyriales</taxon>
        <taxon>Herpotrichiellaceae</taxon>
        <taxon>Exophiala</taxon>
    </lineage>
</organism>
<evidence type="ECO:0000256" key="3">
    <source>
        <dbReference type="ARBA" id="ARBA00005037"/>
    </source>
</evidence>
<dbReference type="PANTHER" id="PTHR10851">
    <property type="entry name" value="PYRIDOXINE-5-PHOSPHATE OXIDASE"/>
    <property type="match status" value="1"/>
</dbReference>
<dbReference type="PANTHER" id="PTHR10851:SF0">
    <property type="entry name" value="PYRIDOXINE-5'-PHOSPHATE OXIDASE"/>
    <property type="match status" value="1"/>
</dbReference>
<dbReference type="InterPro" id="IPR000659">
    <property type="entry name" value="Pyridox_Oxase"/>
</dbReference>
<evidence type="ECO:0000256" key="6">
    <source>
        <dbReference type="ARBA" id="ARBA00022643"/>
    </source>
</evidence>
<evidence type="ECO:0000256" key="2">
    <source>
        <dbReference type="ARBA" id="ARBA00004738"/>
    </source>
</evidence>
<evidence type="ECO:0000313" key="11">
    <source>
        <dbReference type="Proteomes" id="UP001345691"/>
    </source>
</evidence>
<evidence type="ECO:0000313" key="10">
    <source>
        <dbReference type="EMBL" id="KAK5060492.1"/>
    </source>
</evidence>
<evidence type="ECO:0000256" key="7">
    <source>
        <dbReference type="ARBA" id="ARBA00023002"/>
    </source>
</evidence>
<dbReference type="EC" id="1.4.3.5" evidence="4"/>
<evidence type="ECO:0000256" key="5">
    <source>
        <dbReference type="ARBA" id="ARBA00022630"/>
    </source>
</evidence>
<comment type="pathway">
    <text evidence="2">Cofactor metabolism; pyridoxal 5'-phosphate salvage; pyridoxal 5'-phosphate from pyridoxamine 5'-phosphate: step 1/1.</text>
</comment>
<protein>
    <recommendedName>
        <fullName evidence="4">pyridoxal 5'-phosphate synthase</fullName>
        <ecNumber evidence="4">1.4.3.5</ecNumber>
    </recommendedName>
</protein>
<feature type="domain" description="Pyridoxine 5'-phosphate oxidase dimerisation C-terminal" evidence="9">
    <location>
        <begin position="181"/>
        <end position="223"/>
    </location>
</feature>
<evidence type="ECO:0000256" key="1">
    <source>
        <dbReference type="ARBA" id="ARBA00001917"/>
    </source>
</evidence>
<dbReference type="Proteomes" id="UP001345691">
    <property type="component" value="Unassembled WGS sequence"/>
</dbReference>
<dbReference type="Gene3D" id="2.30.110.10">
    <property type="entry name" value="Electron Transport, Fmn-binding Protein, Chain A"/>
    <property type="match status" value="1"/>
</dbReference>
<keyword evidence="5" id="KW-0285">Flavoprotein</keyword>
<dbReference type="NCBIfam" id="TIGR00558">
    <property type="entry name" value="pdxH"/>
    <property type="match status" value="1"/>
</dbReference>
<dbReference type="Pfam" id="PF01243">
    <property type="entry name" value="PNPOx_N"/>
    <property type="match status" value="1"/>
</dbReference>
<evidence type="ECO:0000256" key="4">
    <source>
        <dbReference type="ARBA" id="ARBA00012801"/>
    </source>
</evidence>
<accession>A0ABR0JBU3</accession>
<feature type="domain" description="Pyridoxamine 5'-phosphate oxidase N-terminal" evidence="8">
    <location>
        <begin position="44"/>
        <end position="164"/>
    </location>
</feature>
<evidence type="ECO:0000259" key="9">
    <source>
        <dbReference type="Pfam" id="PF10590"/>
    </source>
</evidence>
<dbReference type="InterPro" id="IPR011576">
    <property type="entry name" value="Pyridox_Oxase_N"/>
</dbReference>
<dbReference type="InterPro" id="IPR012349">
    <property type="entry name" value="Split_barrel_FMN-bd"/>
</dbReference>
<dbReference type="Pfam" id="PF10590">
    <property type="entry name" value="PNP_phzG_C"/>
    <property type="match status" value="1"/>
</dbReference>
<dbReference type="EMBL" id="JAVRRF010000011">
    <property type="protein sequence ID" value="KAK5060492.1"/>
    <property type="molecule type" value="Genomic_DNA"/>
</dbReference>
<keyword evidence="11" id="KW-1185">Reference proteome</keyword>